<evidence type="ECO:0000256" key="1">
    <source>
        <dbReference type="SAM" id="Phobius"/>
    </source>
</evidence>
<reference evidence="2 3" key="1">
    <citation type="submission" date="2016-10" db="EMBL/GenBank/DDBJ databases">
        <authorList>
            <person name="de Groot N.N."/>
        </authorList>
    </citation>
    <scope>NUCLEOTIDE SEQUENCE [LARGE SCALE GENOMIC DNA]</scope>
    <source>
        <strain evidence="2 3">DSM 22012</strain>
    </source>
</reference>
<dbReference type="RefSeq" id="WP_104002879.1">
    <property type="nucleotide sequence ID" value="NZ_FNVQ01000001.1"/>
</dbReference>
<protein>
    <submittedName>
        <fullName evidence="2">Uncharacterized protein</fullName>
    </submittedName>
</protein>
<sequence>MEHFIGEGFWSIMGALIGAFLGAFFGFITSAFLDYRRNIKLERAFYNETRFIYGHVESFFKRIADEYEKRKIDLDQGEKYSAPHKVDFSVFSELHLELYKTRKIPNYDHRRFVQNVKIQWDKVRDMDKGRVRRLNDDSYMHWVDHAPSLEVSYYLVDLLYYFEFFDKEKYKFKFRGDVSFKDKSFKVFEKYGLMNSSLQKGFFEAFC</sequence>
<gene>
    <name evidence="2" type="ORF">SAMN05444390_1012026</name>
</gene>
<keyword evidence="1" id="KW-1133">Transmembrane helix</keyword>
<dbReference type="OrthoDB" id="5918497at2"/>
<dbReference type="Proteomes" id="UP000236745">
    <property type="component" value="Unassembled WGS sequence"/>
</dbReference>
<feature type="transmembrane region" description="Helical" evidence="1">
    <location>
        <begin position="12"/>
        <end position="33"/>
    </location>
</feature>
<proteinExistence type="predicted"/>
<accession>A0A1H5Z4T8</accession>
<dbReference type="AlphaFoldDB" id="A0A1H5Z4T8"/>
<keyword evidence="3" id="KW-1185">Reference proteome</keyword>
<evidence type="ECO:0000313" key="3">
    <source>
        <dbReference type="Proteomes" id="UP000236745"/>
    </source>
</evidence>
<organism evidence="2 3">
    <name type="scientific">Marinobacterium lutimaris</name>
    <dbReference type="NCBI Taxonomy" id="568106"/>
    <lineage>
        <taxon>Bacteria</taxon>
        <taxon>Pseudomonadati</taxon>
        <taxon>Pseudomonadota</taxon>
        <taxon>Gammaproteobacteria</taxon>
        <taxon>Oceanospirillales</taxon>
        <taxon>Oceanospirillaceae</taxon>
        <taxon>Marinobacterium</taxon>
    </lineage>
</organism>
<name>A0A1H5Z4T8_9GAMM</name>
<keyword evidence="1" id="KW-0472">Membrane</keyword>
<keyword evidence="1" id="KW-0812">Transmembrane</keyword>
<evidence type="ECO:0000313" key="2">
    <source>
        <dbReference type="EMBL" id="SEG31543.1"/>
    </source>
</evidence>
<dbReference type="EMBL" id="FNVQ01000001">
    <property type="protein sequence ID" value="SEG31543.1"/>
    <property type="molecule type" value="Genomic_DNA"/>
</dbReference>